<dbReference type="AlphaFoldDB" id="A0A699XHF2"/>
<gene>
    <name evidence="1" type="ORF">Tci_931148</name>
</gene>
<organism evidence="1">
    <name type="scientific">Tanacetum cinerariifolium</name>
    <name type="common">Dalmatian daisy</name>
    <name type="synonym">Chrysanthemum cinerariifolium</name>
    <dbReference type="NCBI Taxonomy" id="118510"/>
    <lineage>
        <taxon>Eukaryota</taxon>
        <taxon>Viridiplantae</taxon>
        <taxon>Streptophyta</taxon>
        <taxon>Embryophyta</taxon>
        <taxon>Tracheophyta</taxon>
        <taxon>Spermatophyta</taxon>
        <taxon>Magnoliopsida</taxon>
        <taxon>eudicotyledons</taxon>
        <taxon>Gunneridae</taxon>
        <taxon>Pentapetalae</taxon>
        <taxon>asterids</taxon>
        <taxon>campanulids</taxon>
        <taxon>Asterales</taxon>
        <taxon>Asteraceae</taxon>
        <taxon>Asteroideae</taxon>
        <taxon>Anthemideae</taxon>
        <taxon>Anthemidinae</taxon>
        <taxon>Tanacetum</taxon>
    </lineage>
</organism>
<feature type="non-terminal residue" evidence="1">
    <location>
        <position position="79"/>
    </location>
</feature>
<sequence length="79" mass="8526">MSEAAVKARAQALPEDLKNTLVIENGEDGEGGDSVYEELGKWIEAKAEEEGGIAKVKDVDIYLKAKELGVESKHRTPAV</sequence>
<proteinExistence type="predicted"/>
<evidence type="ECO:0000313" key="1">
    <source>
        <dbReference type="EMBL" id="GFD59179.1"/>
    </source>
</evidence>
<accession>A0A699XHF2</accession>
<dbReference type="EMBL" id="BKCJ011861919">
    <property type="protein sequence ID" value="GFD59179.1"/>
    <property type="molecule type" value="Genomic_DNA"/>
</dbReference>
<reference evidence="1" key="1">
    <citation type="journal article" date="2019" name="Sci. Rep.">
        <title>Draft genome of Tanacetum cinerariifolium, the natural source of mosquito coil.</title>
        <authorList>
            <person name="Yamashiro T."/>
            <person name="Shiraishi A."/>
            <person name="Satake H."/>
            <person name="Nakayama K."/>
        </authorList>
    </citation>
    <scope>NUCLEOTIDE SEQUENCE</scope>
</reference>
<protein>
    <submittedName>
        <fullName evidence="1">Uncharacterized protein</fullName>
    </submittedName>
</protein>
<name>A0A699XHF2_TANCI</name>
<comment type="caution">
    <text evidence="1">The sequence shown here is derived from an EMBL/GenBank/DDBJ whole genome shotgun (WGS) entry which is preliminary data.</text>
</comment>